<comment type="caution">
    <text evidence="1">The sequence shown here is derived from an EMBL/GenBank/DDBJ whole genome shotgun (WGS) entry which is preliminary data.</text>
</comment>
<dbReference type="AlphaFoldDB" id="X0Y6Y2"/>
<feature type="non-terminal residue" evidence="1">
    <location>
        <position position="178"/>
    </location>
</feature>
<evidence type="ECO:0000313" key="1">
    <source>
        <dbReference type="EMBL" id="GAG44453.1"/>
    </source>
</evidence>
<organism evidence="1">
    <name type="scientific">marine sediment metagenome</name>
    <dbReference type="NCBI Taxonomy" id="412755"/>
    <lineage>
        <taxon>unclassified sequences</taxon>
        <taxon>metagenomes</taxon>
        <taxon>ecological metagenomes</taxon>
    </lineage>
</organism>
<reference evidence="1" key="1">
    <citation type="journal article" date="2014" name="Front. Microbiol.">
        <title>High frequency of phylogenetically diverse reductive dehalogenase-homologous genes in deep subseafloor sedimentary metagenomes.</title>
        <authorList>
            <person name="Kawai M."/>
            <person name="Futagami T."/>
            <person name="Toyoda A."/>
            <person name="Takaki Y."/>
            <person name="Nishi S."/>
            <person name="Hori S."/>
            <person name="Arai W."/>
            <person name="Tsubouchi T."/>
            <person name="Morono Y."/>
            <person name="Uchiyama I."/>
            <person name="Ito T."/>
            <person name="Fujiyama A."/>
            <person name="Inagaki F."/>
            <person name="Takami H."/>
        </authorList>
    </citation>
    <scope>NUCLEOTIDE SEQUENCE</scope>
    <source>
        <strain evidence="1">Expedition CK06-06</strain>
    </source>
</reference>
<accession>X0Y6Y2</accession>
<proteinExistence type="predicted"/>
<protein>
    <submittedName>
        <fullName evidence="1">Uncharacterized protein</fullName>
    </submittedName>
</protein>
<name>X0Y6Y2_9ZZZZ</name>
<sequence>MFQRGRQPSYSGVDSAGEHHILTVLRFHEVRLGKIEKHLINTNKQLELLIVQRQPTKVNTSTKSANNTESFTLLKNMMTNLTEQVEVSQSFMKEIKEVISNLKLNQVKEVEVESEKEESSVESNASSSEHDINSKLLELERNIAKASIISIGLEATVTRIDEYVERNRRDRKRILNNL</sequence>
<dbReference type="EMBL" id="BARS01051341">
    <property type="protein sequence ID" value="GAG44453.1"/>
    <property type="molecule type" value="Genomic_DNA"/>
</dbReference>
<gene>
    <name evidence="1" type="ORF">S01H1_76500</name>
</gene>